<dbReference type="AlphaFoldDB" id="A0AAP0NX09"/>
<organism evidence="1 2">
    <name type="scientific">Stephania yunnanensis</name>
    <dbReference type="NCBI Taxonomy" id="152371"/>
    <lineage>
        <taxon>Eukaryota</taxon>
        <taxon>Viridiplantae</taxon>
        <taxon>Streptophyta</taxon>
        <taxon>Embryophyta</taxon>
        <taxon>Tracheophyta</taxon>
        <taxon>Spermatophyta</taxon>
        <taxon>Magnoliopsida</taxon>
        <taxon>Ranunculales</taxon>
        <taxon>Menispermaceae</taxon>
        <taxon>Menispermoideae</taxon>
        <taxon>Cissampelideae</taxon>
        <taxon>Stephania</taxon>
    </lineage>
</organism>
<evidence type="ECO:0000313" key="2">
    <source>
        <dbReference type="Proteomes" id="UP001420932"/>
    </source>
</evidence>
<dbReference type="Proteomes" id="UP001420932">
    <property type="component" value="Unassembled WGS sequence"/>
</dbReference>
<accession>A0AAP0NX09</accession>
<gene>
    <name evidence="1" type="ORF">Syun_019141</name>
</gene>
<reference evidence="1 2" key="1">
    <citation type="submission" date="2024-01" db="EMBL/GenBank/DDBJ databases">
        <title>Genome assemblies of Stephania.</title>
        <authorList>
            <person name="Yang L."/>
        </authorList>
    </citation>
    <scope>NUCLEOTIDE SEQUENCE [LARGE SCALE GENOMIC DNA]</scope>
    <source>
        <strain evidence="1">YNDBR</strain>
        <tissue evidence="1">Leaf</tissue>
    </source>
</reference>
<name>A0AAP0NX09_9MAGN</name>
<dbReference type="EMBL" id="JBBNAF010000008">
    <property type="protein sequence ID" value="KAK9121524.1"/>
    <property type="molecule type" value="Genomic_DNA"/>
</dbReference>
<evidence type="ECO:0000313" key="1">
    <source>
        <dbReference type="EMBL" id="KAK9121524.1"/>
    </source>
</evidence>
<keyword evidence="2" id="KW-1185">Reference proteome</keyword>
<proteinExistence type="predicted"/>
<protein>
    <submittedName>
        <fullName evidence="1">Uncharacterized protein</fullName>
    </submittedName>
</protein>
<sequence length="110" mass="12428">MKARFELKVSFRRFHRWWSFSFFYGIVLPDSGERQLEELSDAKALDPPNLVASKLIRIIGGPDLMKKQSLDHKSKVKSENRVAETSNILENGPSIPLAKWGVTHSAATGF</sequence>
<comment type="caution">
    <text evidence="1">The sequence shown here is derived from an EMBL/GenBank/DDBJ whole genome shotgun (WGS) entry which is preliminary data.</text>
</comment>